<dbReference type="PANTHER" id="PTHR46564">
    <property type="entry name" value="TRANSPOSASE"/>
    <property type="match status" value="1"/>
</dbReference>
<protein>
    <submittedName>
        <fullName evidence="1">WGS project CBMG000000000 data, contig CS5907-c001524</fullName>
    </submittedName>
</protein>
<comment type="caution">
    <text evidence="1">The sequence shown here is derived from an EMBL/GenBank/DDBJ whole genome shotgun (WGS) entry which is preliminary data.</text>
</comment>
<reference evidence="1" key="1">
    <citation type="submission" date="2013-05" db="EMBL/GenBank/DDBJ databases">
        <title>Draft genome sequences of six wheat associated Fusarium spp. isolates.</title>
        <authorList>
            <person name="Moolhuijzen P.M."/>
            <person name="Manners J.M."/>
            <person name="Wilcox S."/>
            <person name="Bellgard M.I."/>
            <person name="Gardiner D.M."/>
        </authorList>
    </citation>
    <scope>NUCLEOTIDE SEQUENCE</scope>
    <source>
        <strain evidence="1">CS5907</strain>
        <strain evidence="1">CS5907</strain>
    </source>
</reference>
<proteinExistence type="predicted"/>
<name>A0A096PF60_9HYPO</name>
<gene>
    <name evidence="1" type="ORF">BN851_0077870</name>
</gene>
<accession>A0A096PF60</accession>
<sequence>MRDTLCRELVKEPEMLRREMVAFLRKRFNVDVSPTRITRTLQTLQWTRKNTRRVARQRNLQLRHYYHYRLKLGGYRLYHLIFLDESGLDRSIGVRRKGWAPKGVTPMQIARFQREERFQVLAAYT</sequence>
<dbReference type="EMBL" id="CBMG010001520">
    <property type="protein sequence ID" value="CEG03616.1"/>
    <property type="molecule type" value="Genomic_DNA"/>
</dbReference>
<organism evidence="1">
    <name type="scientific">Fusarium acuminatum CS5907</name>
    <dbReference type="NCBI Taxonomy" id="1318461"/>
    <lineage>
        <taxon>Eukaryota</taxon>
        <taxon>Fungi</taxon>
        <taxon>Dikarya</taxon>
        <taxon>Ascomycota</taxon>
        <taxon>Pezizomycotina</taxon>
        <taxon>Sordariomycetes</taxon>
        <taxon>Hypocreomycetidae</taxon>
        <taxon>Hypocreales</taxon>
        <taxon>Nectriaceae</taxon>
        <taxon>Fusarium</taxon>
        <taxon>Fusarium tricinctum species complex</taxon>
    </lineage>
</organism>
<dbReference type="AlphaFoldDB" id="A0A096PF60"/>
<evidence type="ECO:0000313" key="1">
    <source>
        <dbReference type="EMBL" id="CEG03616.1"/>
    </source>
</evidence>
<dbReference type="PANTHER" id="PTHR46564:SF1">
    <property type="entry name" value="TRANSPOSASE"/>
    <property type="match status" value="1"/>
</dbReference>